<comment type="caution">
    <text evidence="3">The sequence shown here is derived from an EMBL/GenBank/DDBJ whole genome shotgun (WGS) entry which is preliminary data.</text>
</comment>
<keyword evidence="2" id="KW-1133">Transmembrane helix</keyword>
<name>A0A9X6RLQ0_HYPEX</name>
<reference evidence="4" key="1">
    <citation type="submission" date="2017-01" db="EMBL/GenBank/DDBJ databases">
        <title>Comparative genomics of anhydrobiosis in the tardigrade Hypsibius dujardini.</title>
        <authorList>
            <person name="Yoshida Y."/>
            <person name="Koutsovoulos G."/>
            <person name="Laetsch D."/>
            <person name="Stevens L."/>
            <person name="Kumar S."/>
            <person name="Horikawa D."/>
            <person name="Ishino K."/>
            <person name="Komine S."/>
            <person name="Tomita M."/>
            <person name="Blaxter M."/>
            <person name="Arakawa K."/>
        </authorList>
    </citation>
    <scope>NUCLEOTIDE SEQUENCE [LARGE SCALE GENOMIC DNA]</scope>
    <source>
        <strain evidence="4">Z151</strain>
    </source>
</reference>
<dbReference type="EMBL" id="MTYJ01000249">
    <property type="protein sequence ID" value="OWA52057.1"/>
    <property type="molecule type" value="Genomic_DNA"/>
</dbReference>
<organism evidence="3 4">
    <name type="scientific">Hypsibius exemplaris</name>
    <name type="common">Freshwater tardigrade</name>
    <dbReference type="NCBI Taxonomy" id="2072580"/>
    <lineage>
        <taxon>Eukaryota</taxon>
        <taxon>Metazoa</taxon>
        <taxon>Ecdysozoa</taxon>
        <taxon>Tardigrada</taxon>
        <taxon>Eutardigrada</taxon>
        <taxon>Parachela</taxon>
        <taxon>Hypsibioidea</taxon>
        <taxon>Hypsibiidae</taxon>
        <taxon>Hypsibius</taxon>
    </lineage>
</organism>
<feature type="compositionally biased region" description="Low complexity" evidence="1">
    <location>
        <begin position="119"/>
        <end position="133"/>
    </location>
</feature>
<dbReference type="Proteomes" id="UP000192578">
    <property type="component" value="Unassembled WGS sequence"/>
</dbReference>
<dbReference type="AlphaFoldDB" id="A0A9X6RLQ0"/>
<feature type="transmembrane region" description="Helical" evidence="2">
    <location>
        <begin position="43"/>
        <end position="71"/>
    </location>
</feature>
<sequence length="171" mass="18757">MIDDLGEKPDDDVDSPGFFTKVFVDIPDAALHIQSLLRSMSPGWATCLAVVLGAATLLTYLVPFRVLMILLGIHKFTKKIRNPNSIPHNDVVAFLSRARTNDKLRVHAELASQSLLQTSSRPSSNSNASNNSGGSNGTFVESRGDLSEMIMLIVNAARRWNLVGVEKMMKF</sequence>
<proteinExistence type="predicted"/>
<evidence type="ECO:0000256" key="1">
    <source>
        <dbReference type="SAM" id="MobiDB-lite"/>
    </source>
</evidence>
<evidence type="ECO:0000256" key="2">
    <source>
        <dbReference type="SAM" id="Phobius"/>
    </source>
</evidence>
<protein>
    <recommendedName>
        <fullName evidence="5">Phosphoribosyltransferase C-terminal domain-containing protein</fullName>
    </recommendedName>
</protein>
<evidence type="ECO:0000313" key="3">
    <source>
        <dbReference type="EMBL" id="OWA52057.1"/>
    </source>
</evidence>
<accession>A0A9X6RLQ0</accession>
<keyword evidence="2" id="KW-0472">Membrane</keyword>
<dbReference type="OrthoDB" id="5973539at2759"/>
<keyword evidence="4" id="KW-1185">Reference proteome</keyword>
<evidence type="ECO:0000313" key="4">
    <source>
        <dbReference type="Proteomes" id="UP000192578"/>
    </source>
</evidence>
<evidence type="ECO:0008006" key="5">
    <source>
        <dbReference type="Google" id="ProtNLM"/>
    </source>
</evidence>
<keyword evidence="2" id="KW-0812">Transmembrane</keyword>
<gene>
    <name evidence="3" type="ORF">BV898_16520</name>
</gene>
<feature type="region of interest" description="Disordered" evidence="1">
    <location>
        <begin position="115"/>
        <end position="137"/>
    </location>
</feature>